<dbReference type="RefSeq" id="WP_176063582.1">
    <property type="nucleotide sequence ID" value="NZ_BJTG01000002.1"/>
</dbReference>
<feature type="domain" description="HAMP" evidence="2">
    <location>
        <begin position="103"/>
        <end position="155"/>
    </location>
</feature>
<sequence length="191" mass="20172">MKTAPRRASPRRRWKSLVLDPALQLRLGASLAAVASALSLALGWQVWRAYREASRLVALTDPRADEVVAALLRAEDRRRIALLAAVLAVVIVALGVAAVVGAHRIAGPAFALGRSCRAVAAGVLPRPRPLRRGDLLGGLGADVAAMLEALRAREEEERALLAEAAAAPPERAREIAAGLAARKARRLEEGG</sequence>
<keyword evidence="4" id="KW-1185">Reference proteome</keyword>
<dbReference type="Proteomes" id="UP000503640">
    <property type="component" value="Unassembled WGS sequence"/>
</dbReference>
<proteinExistence type="predicted"/>
<name>A0A7I9VJA5_9BACT</name>
<comment type="caution">
    <text evidence="3">The sequence shown here is derived from an EMBL/GenBank/DDBJ whole genome shotgun (WGS) entry which is preliminary data.</text>
</comment>
<evidence type="ECO:0000313" key="4">
    <source>
        <dbReference type="Proteomes" id="UP000503640"/>
    </source>
</evidence>
<dbReference type="PROSITE" id="PS50885">
    <property type="entry name" value="HAMP"/>
    <property type="match status" value="1"/>
</dbReference>
<evidence type="ECO:0000313" key="3">
    <source>
        <dbReference type="EMBL" id="GEJ56269.1"/>
    </source>
</evidence>
<evidence type="ECO:0000259" key="2">
    <source>
        <dbReference type="PROSITE" id="PS50885"/>
    </source>
</evidence>
<dbReference type="InterPro" id="IPR003660">
    <property type="entry name" value="HAMP_dom"/>
</dbReference>
<keyword evidence="1" id="KW-0472">Membrane</keyword>
<dbReference type="Gene3D" id="6.10.340.10">
    <property type="match status" value="1"/>
</dbReference>
<keyword evidence="1" id="KW-1133">Transmembrane helix</keyword>
<organism evidence="3 4">
    <name type="scientific">Anaeromyxobacter diazotrophicus</name>
    <dbReference type="NCBI Taxonomy" id="2590199"/>
    <lineage>
        <taxon>Bacteria</taxon>
        <taxon>Pseudomonadati</taxon>
        <taxon>Myxococcota</taxon>
        <taxon>Myxococcia</taxon>
        <taxon>Myxococcales</taxon>
        <taxon>Cystobacterineae</taxon>
        <taxon>Anaeromyxobacteraceae</taxon>
        <taxon>Anaeromyxobacter</taxon>
    </lineage>
</organism>
<protein>
    <recommendedName>
        <fullName evidence="2">HAMP domain-containing protein</fullName>
    </recommendedName>
</protein>
<reference evidence="4" key="1">
    <citation type="journal article" date="2020" name="Appl. Environ. Microbiol.">
        <title>Diazotrophic Anaeromyxobacter Isolates from Soils.</title>
        <authorList>
            <person name="Masuda Y."/>
            <person name="Yamanaka H."/>
            <person name="Xu Z.X."/>
            <person name="Shiratori Y."/>
            <person name="Aono T."/>
            <person name="Amachi S."/>
            <person name="Senoo K."/>
            <person name="Itoh H."/>
        </authorList>
    </citation>
    <scope>NUCLEOTIDE SEQUENCE [LARGE SCALE GENOMIC DNA]</scope>
    <source>
        <strain evidence="4">R267</strain>
    </source>
</reference>
<accession>A0A7I9VJA5</accession>
<keyword evidence="1" id="KW-0812">Transmembrane</keyword>
<evidence type="ECO:0000256" key="1">
    <source>
        <dbReference type="SAM" id="Phobius"/>
    </source>
</evidence>
<dbReference type="GO" id="GO:0007165">
    <property type="term" value="P:signal transduction"/>
    <property type="evidence" value="ECO:0007669"/>
    <property type="project" value="InterPro"/>
</dbReference>
<dbReference type="AlphaFoldDB" id="A0A7I9VJA5"/>
<dbReference type="EMBL" id="BJTG01000002">
    <property type="protein sequence ID" value="GEJ56269.1"/>
    <property type="molecule type" value="Genomic_DNA"/>
</dbReference>
<dbReference type="GO" id="GO:0016020">
    <property type="term" value="C:membrane"/>
    <property type="evidence" value="ECO:0007669"/>
    <property type="project" value="InterPro"/>
</dbReference>
<gene>
    <name evidence="3" type="ORF">AMYX_10100</name>
</gene>
<feature type="transmembrane region" description="Helical" evidence="1">
    <location>
        <begin position="80"/>
        <end position="102"/>
    </location>
</feature>